<proteinExistence type="predicted"/>
<dbReference type="Gene3D" id="1.10.287.110">
    <property type="entry name" value="DnaJ domain"/>
    <property type="match status" value="1"/>
</dbReference>
<feature type="region of interest" description="Disordered" evidence="1">
    <location>
        <begin position="1"/>
        <end position="194"/>
    </location>
</feature>
<feature type="compositionally biased region" description="Basic and acidic residues" evidence="1">
    <location>
        <begin position="69"/>
        <end position="91"/>
    </location>
</feature>
<gene>
    <name evidence="3" type="ORF">BDV96DRAFT_598673</name>
</gene>
<dbReference type="InterPro" id="IPR050817">
    <property type="entry name" value="DjlA_DnaK_co-chaperone"/>
</dbReference>
<reference evidence="3" key="1">
    <citation type="journal article" date="2020" name="Stud. Mycol.">
        <title>101 Dothideomycetes genomes: a test case for predicting lifestyles and emergence of pathogens.</title>
        <authorList>
            <person name="Haridas S."/>
            <person name="Albert R."/>
            <person name="Binder M."/>
            <person name="Bloem J."/>
            <person name="Labutti K."/>
            <person name="Salamov A."/>
            <person name="Andreopoulos B."/>
            <person name="Baker S."/>
            <person name="Barry K."/>
            <person name="Bills G."/>
            <person name="Bluhm B."/>
            <person name="Cannon C."/>
            <person name="Castanera R."/>
            <person name="Culley D."/>
            <person name="Daum C."/>
            <person name="Ezra D."/>
            <person name="Gonzalez J."/>
            <person name="Henrissat B."/>
            <person name="Kuo A."/>
            <person name="Liang C."/>
            <person name="Lipzen A."/>
            <person name="Lutzoni F."/>
            <person name="Magnuson J."/>
            <person name="Mondo S."/>
            <person name="Nolan M."/>
            <person name="Ohm R."/>
            <person name="Pangilinan J."/>
            <person name="Park H.-J."/>
            <person name="Ramirez L."/>
            <person name="Alfaro M."/>
            <person name="Sun H."/>
            <person name="Tritt A."/>
            <person name="Yoshinaga Y."/>
            <person name="Zwiers L.-H."/>
            <person name="Turgeon B."/>
            <person name="Goodwin S."/>
            <person name="Spatafora J."/>
            <person name="Crous P."/>
            <person name="Grigoriev I."/>
        </authorList>
    </citation>
    <scope>NUCLEOTIDE SEQUENCE</scope>
    <source>
        <strain evidence="3">CBS 627.86</strain>
    </source>
</reference>
<evidence type="ECO:0000256" key="1">
    <source>
        <dbReference type="SAM" id="MobiDB-lite"/>
    </source>
</evidence>
<feature type="compositionally biased region" description="Basic and acidic residues" evidence="1">
    <location>
        <begin position="112"/>
        <end position="135"/>
    </location>
</feature>
<evidence type="ECO:0000313" key="4">
    <source>
        <dbReference type="Proteomes" id="UP000799770"/>
    </source>
</evidence>
<dbReference type="PROSITE" id="PS50076">
    <property type="entry name" value="DNAJ_2"/>
    <property type="match status" value="1"/>
</dbReference>
<dbReference type="Pfam" id="PF00226">
    <property type="entry name" value="DnaJ"/>
    <property type="match status" value="1"/>
</dbReference>
<feature type="region of interest" description="Disordered" evidence="1">
    <location>
        <begin position="284"/>
        <end position="345"/>
    </location>
</feature>
<dbReference type="Proteomes" id="UP000799770">
    <property type="component" value="Unassembled WGS sequence"/>
</dbReference>
<dbReference type="EMBL" id="ML977320">
    <property type="protein sequence ID" value="KAF2116828.1"/>
    <property type="molecule type" value="Genomic_DNA"/>
</dbReference>
<feature type="domain" description="J" evidence="2">
    <location>
        <begin position="332"/>
        <end position="400"/>
    </location>
</feature>
<dbReference type="AlphaFoldDB" id="A0A6A5ZER1"/>
<evidence type="ECO:0000313" key="3">
    <source>
        <dbReference type="EMBL" id="KAF2116828.1"/>
    </source>
</evidence>
<sequence length="408" mass="47954">MPRGSAPRSPSPRREEDQRRRKRREGLRRGTETNESDSRNRRTSRSREERPRSRDTSLKESSRNGGKSGRSDGEAKLRRREARPIDHKVEQCDSGYESDTRSSATRSRRRRREPDLENSDYRLYKESARNDERGYGQKYQSNNDDQREEREKTIVELNLQKDRLTKLKSEYDRQDQERREHHHQTERDLGAREKAVHKRECAVQCWEDAIRKQENRVKETEAKVKDREDAIRQVEECVNQKAKSLSKKQKELDEWEMQIQITGTGVEKAKAHLLEREKALLRREADAKKKTKRLGGKGGIVDPPTGEERGGTRERDPPIVPRETSEPKNRDDPYKRMGVDPSATTEIIKTEYKELMLKLHPDRLQDESEKAQKKDAYDKVQAAYGLLMNDKKKIEYDMWAAAQKSKMR</sequence>
<organism evidence="3 4">
    <name type="scientific">Lophiotrema nucula</name>
    <dbReference type="NCBI Taxonomy" id="690887"/>
    <lineage>
        <taxon>Eukaryota</taxon>
        <taxon>Fungi</taxon>
        <taxon>Dikarya</taxon>
        <taxon>Ascomycota</taxon>
        <taxon>Pezizomycotina</taxon>
        <taxon>Dothideomycetes</taxon>
        <taxon>Pleosporomycetidae</taxon>
        <taxon>Pleosporales</taxon>
        <taxon>Lophiotremataceae</taxon>
        <taxon>Lophiotrema</taxon>
    </lineage>
</organism>
<feature type="compositionally biased region" description="Basic and acidic residues" evidence="1">
    <location>
        <begin position="27"/>
        <end position="62"/>
    </location>
</feature>
<protein>
    <recommendedName>
        <fullName evidence="2">J domain-containing protein</fullName>
    </recommendedName>
</protein>
<feature type="compositionally biased region" description="Basic and acidic residues" evidence="1">
    <location>
        <begin position="144"/>
        <end position="194"/>
    </location>
</feature>
<dbReference type="InterPro" id="IPR001623">
    <property type="entry name" value="DnaJ_domain"/>
</dbReference>
<evidence type="ECO:0000259" key="2">
    <source>
        <dbReference type="PROSITE" id="PS50076"/>
    </source>
</evidence>
<dbReference type="PANTHER" id="PTHR24074">
    <property type="entry name" value="CO-CHAPERONE PROTEIN DJLA"/>
    <property type="match status" value="1"/>
</dbReference>
<accession>A0A6A5ZER1</accession>
<feature type="compositionally biased region" description="Basic and acidic residues" evidence="1">
    <location>
        <begin position="306"/>
        <end position="338"/>
    </location>
</feature>
<dbReference type="SUPFAM" id="SSF46565">
    <property type="entry name" value="Chaperone J-domain"/>
    <property type="match status" value="1"/>
</dbReference>
<dbReference type="SMART" id="SM00271">
    <property type="entry name" value="DnaJ"/>
    <property type="match status" value="1"/>
</dbReference>
<dbReference type="CDD" id="cd06257">
    <property type="entry name" value="DnaJ"/>
    <property type="match status" value="1"/>
</dbReference>
<dbReference type="OrthoDB" id="10250354at2759"/>
<dbReference type="InterPro" id="IPR036869">
    <property type="entry name" value="J_dom_sf"/>
</dbReference>
<keyword evidence="4" id="KW-1185">Reference proteome</keyword>
<dbReference type="PRINTS" id="PR00625">
    <property type="entry name" value="JDOMAIN"/>
</dbReference>
<name>A0A6A5ZER1_9PLEO</name>